<accession>A0A1B8YA76</accession>
<evidence type="ECO:0000313" key="3">
    <source>
        <dbReference type="Proteomes" id="UP000008143"/>
    </source>
</evidence>
<dbReference type="OrthoDB" id="5586934at2759"/>
<dbReference type="Proteomes" id="UP000008143">
    <property type="component" value="Chromosome 6"/>
</dbReference>
<sequence>MAKHNLLLFSLIILTAVSYIVTVIFNALSAISNNGVFATIAKNVSDKYSLDITPAGWTFSIWSVIYIWNGAWIVYAVSTLFRRNSMGYIYVTPGLHPPEFFVIWIVNNIVNIGWLFLWDQEILIFANVFIVLLPISLYIMLAISYRNCYKYGAWMWENNRVDLWCTRILVHNGLATYATWTTAATCLNFGIVLKYYVKIEDPAVSSITLCLIFLALVFWLMLETFVFEKYVRYTFTIYPVAIVASAGVYTGSKTSSDLSTVNMINVVIIGLTSFACLLRFILLFTCHKVRPLFSEKTISTLNGDLIDSGKTTLGSQGHINPIAIEMEKS</sequence>
<feature type="transmembrane region" description="Helical" evidence="1">
    <location>
        <begin position="124"/>
        <end position="145"/>
    </location>
</feature>
<name>A0A1B8YA76_XENTR</name>
<organism evidence="2">
    <name type="scientific">Xenopus tropicalis</name>
    <name type="common">Western clawed frog</name>
    <name type="synonym">Silurana tropicalis</name>
    <dbReference type="NCBI Taxonomy" id="8364"/>
    <lineage>
        <taxon>Eukaryota</taxon>
        <taxon>Metazoa</taxon>
        <taxon>Chordata</taxon>
        <taxon>Craniata</taxon>
        <taxon>Vertebrata</taxon>
        <taxon>Euteleostomi</taxon>
        <taxon>Amphibia</taxon>
        <taxon>Batrachia</taxon>
        <taxon>Anura</taxon>
        <taxon>Pipoidea</taxon>
        <taxon>Pipidae</taxon>
        <taxon>Xenopodinae</taxon>
        <taxon>Xenopus</taxon>
        <taxon>Silurana</taxon>
    </lineage>
</organism>
<reference evidence="2" key="1">
    <citation type="submission" date="2009-11" db="EMBL/GenBank/DDBJ databases">
        <authorList>
            <consortium name="US DOE Joint Genome Institute (JGI-PGF)"/>
            <person name="Ottilar R."/>
            <person name="Schmutz J."/>
            <person name="Salamov A."/>
            <person name="Cheng J.F."/>
            <person name="Lucas S."/>
            <person name="Pitluck S."/>
            <person name="Gundlach H."/>
            <person name="Guo Y."/>
            <person name="Haberer G."/>
            <person name="Nasrallah J."/>
            <person name="Mayer K.F.X."/>
            <person name="van de Peer Y."/>
            <person name="Weigel D."/>
            <person name="Grigoriev I.V."/>
        </authorList>
    </citation>
    <scope>NUCLEOTIDE SEQUENCE</scope>
    <source>
        <strain evidence="2">Nigerian</strain>
    </source>
</reference>
<dbReference type="RefSeq" id="XP_002941926.2">
    <property type="nucleotide sequence ID" value="XM_002941880.5"/>
</dbReference>
<reference evidence="2" key="3">
    <citation type="submission" date="2016-05" db="EMBL/GenBank/DDBJ databases">
        <title>WGS assembly of Xenopus tropicalis.</title>
        <authorList>
            <person name="Sessions A."/>
            <person name="Jenkins J."/>
            <person name="Mitros T."/>
            <person name="Lyons J.T."/>
            <person name="Dichmann D.S."/>
            <person name="Robert J."/>
            <person name="Harland R.M."/>
            <person name="Rokhsar D.S."/>
        </authorList>
    </citation>
    <scope>NUCLEOTIDE SEQUENCE</scope>
    <source>
        <strain evidence="2">Nigerian</strain>
    </source>
</reference>
<dbReference type="OMA" id="QALWLIY"/>
<evidence type="ECO:0000313" key="2">
    <source>
        <dbReference type="EMBL" id="OCA19882.1"/>
    </source>
</evidence>
<keyword evidence="1" id="KW-0472">Membrane</keyword>
<keyword evidence="1" id="KW-1133">Transmembrane helix</keyword>
<reference evidence="4" key="4">
    <citation type="submission" date="2025-04" db="UniProtKB">
        <authorList>
            <consortium name="RefSeq"/>
        </authorList>
    </citation>
    <scope>IDENTIFICATION</scope>
    <source>
        <strain evidence="4">Nigerian</strain>
        <tissue evidence="4">Liver and blood</tissue>
    </source>
</reference>
<dbReference type="Xenbase" id="XB-GENE-29078839">
    <property type="gene designation" value="tnikl"/>
</dbReference>
<evidence type="ECO:0000313" key="5">
    <source>
        <dbReference type="Xenbase" id="XB-GENE-29078839"/>
    </source>
</evidence>
<feature type="transmembrane region" description="Helical" evidence="1">
    <location>
        <begin position="59"/>
        <end position="81"/>
    </location>
</feature>
<protein>
    <submittedName>
        <fullName evidence="4">Uncharacterized protein LOC100487637</fullName>
    </submittedName>
</protein>
<dbReference type="AGR" id="Xenbase:XB-GENE-29078839"/>
<keyword evidence="3" id="KW-1185">Reference proteome</keyword>
<reference evidence="2" key="2">
    <citation type="journal article" date="2010" name="Science">
        <title>The genome of the Western clawed frog Xenopus tropicalis.</title>
        <authorList>
            <person name="Hellsten U."/>
            <person name="Harland R.M."/>
            <person name="Gilchrist M.J."/>
            <person name="Hendrix D."/>
            <person name="Jurka J."/>
            <person name="Kapitonov V."/>
            <person name="Ovcharenko I."/>
            <person name="Putnam N.H."/>
            <person name="Shu S."/>
            <person name="Taher L."/>
            <person name="Blitz I.L."/>
            <person name="Blumberg B."/>
            <person name="Dichmann D.S."/>
            <person name="Dubchak I."/>
            <person name="Amaya E."/>
            <person name="Detter J.C."/>
            <person name="Fletcher R."/>
            <person name="Gerhard D.S."/>
            <person name="Goodstein D."/>
            <person name="Graves T."/>
            <person name="Grigoriev I.V."/>
            <person name="Grimwood J."/>
            <person name="Kawashima T."/>
            <person name="Lindquist E."/>
            <person name="Lucas S.M."/>
            <person name="Mead P.E."/>
            <person name="Mitros T."/>
            <person name="Ogino H."/>
            <person name="Ohta Y."/>
            <person name="Poliakov A.V."/>
            <person name="Pollet N."/>
            <person name="Robert J."/>
            <person name="Salamov A."/>
            <person name="Sater A.K."/>
            <person name="Schmutz J."/>
            <person name="Terry A."/>
            <person name="Vize P.D."/>
            <person name="Warren W.C."/>
            <person name="Wells D."/>
            <person name="Wills A."/>
            <person name="Wilson R.K."/>
            <person name="Zimmerman L.B."/>
            <person name="Zorn A.M."/>
            <person name="Grainger R."/>
            <person name="Grammer T."/>
            <person name="Khokha M.K."/>
            <person name="Richardson P.M."/>
            <person name="Rokhsar D.S."/>
        </authorList>
    </citation>
    <scope>NUCLEOTIDE SEQUENCE [LARGE SCALE GENOMIC DNA]</scope>
    <source>
        <strain evidence="2">Nigerian</strain>
    </source>
</reference>
<dbReference type="AlphaFoldDB" id="A0A1B8YA76"/>
<dbReference type="CTD" id="100487637"/>
<proteinExistence type="predicted"/>
<dbReference type="PANTHER" id="PTHR33802:SF3">
    <property type="match status" value="1"/>
</dbReference>
<dbReference type="PANTHER" id="PTHR33802">
    <property type="entry name" value="SI:CH211-161H7.5-RELATED"/>
    <property type="match status" value="1"/>
</dbReference>
<feature type="transmembrane region" description="Helical" evidence="1">
    <location>
        <begin position="203"/>
        <end position="221"/>
    </location>
</feature>
<keyword evidence="1" id="KW-0812">Transmembrane</keyword>
<feature type="transmembrane region" description="Helical" evidence="1">
    <location>
        <begin position="7"/>
        <end position="28"/>
    </location>
</feature>
<feature type="transmembrane region" description="Helical" evidence="1">
    <location>
        <begin position="101"/>
        <end position="118"/>
    </location>
</feature>
<evidence type="ECO:0000256" key="1">
    <source>
        <dbReference type="SAM" id="Phobius"/>
    </source>
</evidence>
<feature type="transmembrane region" description="Helical" evidence="1">
    <location>
        <begin position="263"/>
        <end position="286"/>
    </location>
</feature>
<dbReference type="KEGG" id="xtr:100487637"/>
<evidence type="ECO:0000313" key="4">
    <source>
        <dbReference type="RefSeq" id="XP_002941926.2"/>
    </source>
</evidence>
<dbReference type="GeneID" id="100487637"/>
<gene>
    <name evidence="5" type="primary">tnikl</name>
    <name evidence="4" type="synonym">LOC100487637</name>
    <name evidence="2" type="ORF">XENTR_v90027141mg</name>
</gene>
<dbReference type="EMBL" id="KV460363">
    <property type="protein sequence ID" value="OCA19882.1"/>
    <property type="molecule type" value="Genomic_DNA"/>
</dbReference>
<feature type="transmembrane region" description="Helical" evidence="1">
    <location>
        <begin position="177"/>
        <end position="197"/>
    </location>
</feature>
<feature type="transmembrane region" description="Helical" evidence="1">
    <location>
        <begin position="233"/>
        <end position="251"/>
    </location>
</feature>